<feature type="region of interest" description="Disordered" evidence="1">
    <location>
        <begin position="68"/>
        <end position="90"/>
    </location>
</feature>
<accession>A0ABP5QY31</accession>
<reference evidence="3" key="1">
    <citation type="journal article" date="2019" name="Int. J. Syst. Evol. Microbiol.">
        <title>The Global Catalogue of Microorganisms (GCM) 10K type strain sequencing project: providing services to taxonomists for standard genome sequencing and annotation.</title>
        <authorList>
            <consortium name="The Broad Institute Genomics Platform"/>
            <consortium name="The Broad Institute Genome Sequencing Center for Infectious Disease"/>
            <person name="Wu L."/>
            <person name="Ma J."/>
        </authorList>
    </citation>
    <scope>NUCLEOTIDE SEQUENCE [LARGE SCALE GENOMIC DNA]</scope>
    <source>
        <strain evidence="3">JCM 7356</strain>
    </source>
</reference>
<evidence type="ECO:0000313" key="2">
    <source>
        <dbReference type="EMBL" id="GAA2245061.1"/>
    </source>
</evidence>
<organism evidence="2 3">
    <name type="scientific">Kitasatospora cystarginea</name>
    <dbReference type="NCBI Taxonomy" id="58350"/>
    <lineage>
        <taxon>Bacteria</taxon>
        <taxon>Bacillati</taxon>
        <taxon>Actinomycetota</taxon>
        <taxon>Actinomycetes</taxon>
        <taxon>Kitasatosporales</taxon>
        <taxon>Streptomycetaceae</taxon>
        <taxon>Kitasatospora</taxon>
    </lineage>
</organism>
<evidence type="ECO:0000256" key="1">
    <source>
        <dbReference type="SAM" id="MobiDB-lite"/>
    </source>
</evidence>
<sequence>MIFLATLPEVIPQPGGYAMELSNRHSVLIGAATAALAAAAAVGVSTGALPTSSHGIVVEAHMALPDPAVADTQPTDTTDRLVVPDHGYVQ</sequence>
<gene>
    <name evidence="2" type="ORF">GCM10010430_28650</name>
</gene>
<evidence type="ECO:0000313" key="3">
    <source>
        <dbReference type="Proteomes" id="UP001500305"/>
    </source>
</evidence>
<dbReference type="Proteomes" id="UP001500305">
    <property type="component" value="Unassembled WGS sequence"/>
</dbReference>
<keyword evidence="3" id="KW-1185">Reference proteome</keyword>
<comment type="caution">
    <text evidence="2">The sequence shown here is derived from an EMBL/GenBank/DDBJ whole genome shotgun (WGS) entry which is preliminary data.</text>
</comment>
<protein>
    <submittedName>
        <fullName evidence="2">Uncharacterized protein</fullName>
    </submittedName>
</protein>
<name>A0ABP5QY31_9ACTN</name>
<dbReference type="EMBL" id="BAAATR010000010">
    <property type="protein sequence ID" value="GAA2245061.1"/>
    <property type="molecule type" value="Genomic_DNA"/>
</dbReference>
<proteinExistence type="predicted"/>